<evidence type="ECO:0000256" key="5">
    <source>
        <dbReference type="ARBA" id="ARBA00023136"/>
    </source>
</evidence>
<keyword evidence="5 6" id="KW-0472">Membrane</keyword>
<evidence type="ECO:0000256" key="6">
    <source>
        <dbReference type="SAM" id="Phobius"/>
    </source>
</evidence>
<evidence type="ECO:0000256" key="4">
    <source>
        <dbReference type="ARBA" id="ARBA00022989"/>
    </source>
</evidence>
<proteinExistence type="inferred from homology"/>
<dbReference type="GO" id="GO:0005783">
    <property type="term" value="C:endoplasmic reticulum"/>
    <property type="evidence" value="ECO:0007669"/>
    <property type="project" value="TreeGrafter"/>
</dbReference>
<dbReference type="AlphaFoldDB" id="A0AAD9RA34"/>
<reference evidence="7" key="2">
    <citation type="journal article" date="2023" name="Commun. Biol.">
        <title>Intrasexual cuticular hydrocarbon dimorphism in a wasp sheds light on hydrocarbon biosynthesis genes in Hymenoptera.</title>
        <authorList>
            <person name="Moris V.C."/>
            <person name="Podsiadlowski L."/>
            <person name="Martin S."/>
            <person name="Oeyen J.P."/>
            <person name="Donath A."/>
            <person name="Petersen M."/>
            <person name="Wilbrandt J."/>
            <person name="Misof B."/>
            <person name="Liedtke D."/>
            <person name="Thamm M."/>
            <person name="Scheiner R."/>
            <person name="Schmitt T."/>
            <person name="Niehuis O."/>
        </authorList>
    </citation>
    <scope>NUCLEOTIDE SEQUENCE</scope>
    <source>
        <strain evidence="7">GBR_01_08_01A</strain>
    </source>
</reference>
<sequence>MTCCIVYPPAEFVSAGLTIQAIFANWLGSETECFIKYHIKRSVITLFLHSLLPFGYILGLILFGHIDIGKIQLIYRSPLWLTLIVLTIAGPIYILYKIWKWSKNNWSMHPIVQNLAVYADDNTNWMSIASEINIEYRRIDKIVIDTNSITRIIITDNWIVKVVPYKLYIARQNDTALIVIKSDTHAMSHTARGEVQFINIEVKPTRIGATAFVIRINTFGFKDLQDKVQHPIIILQDVTFHKTLLDRFIDIFKEQTLENPLYETTQDLEHCIGCMQVRSNVKLNKRCGNITERPGPDECTMCHCRPMWCIECMAKWFASRQDENTPETWLSSKCTCPVCRAKFCLLDVCPVQTRHQ</sequence>
<accession>A0AAD9RA34</accession>
<keyword evidence="4 6" id="KW-1133">Transmembrane helix</keyword>
<comment type="caution">
    <text evidence="7">The sequence shown here is derived from an EMBL/GenBank/DDBJ whole genome shotgun (WGS) entry which is preliminary data.</text>
</comment>
<reference evidence="7" key="1">
    <citation type="submission" date="2021-08" db="EMBL/GenBank/DDBJ databases">
        <authorList>
            <person name="Misof B."/>
            <person name="Oliver O."/>
            <person name="Podsiadlowski L."/>
            <person name="Donath A."/>
            <person name="Peters R."/>
            <person name="Mayer C."/>
            <person name="Rust J."/>
            <person name="Gunkel S."/>
            <person name="Lesny P."/>
            <person name="Martin S."/>
            <person name="Oeyen J.P."/>
            <person name="Petersen M."/>
            <person name="Panagiotis P."/>
            <person name="Wilbrandt J."/>
            <person name="Tanja T."/>
        </authorList>
    </citation>
    <scope>NUCLEOTIDE SEQUENCE</scope>
    <source>
        <strain evidence="7">GBR_01_08_01A</strain>
        <tissue evidence="7">Thorax + abdomen</tissue>
    </source>
</reference>
<dbReference type="EMBL" id="JAIFRP010004408">
    <property type="protein sequence ID" value="KAK2575891.1"/>
    <property type="molecule type" value="Genomic_DNA"/>
</dbReference>
<comment type="similarity">
    <text evidence="2">Belongs to the TMEM129 family.</text>
</comment>
<dbReference type="GO" id="GO:0016567">
    <property type="term" value="P:protein ubiquitination"/>
    <property type="evidence" value="ECO:0007669"/>
    <property type="project" value="InterPro"/>
</dbReference>
<dbReference type="GO" id="GO:0016020">
    <property type="term" value="C:membrane"/>
    <property type="evidence" value="ECO:0007669"/>
    <property type="project" value="UniProtKB-SubCell"/>
</dbReference>
<name>A0AAD9RA34_9HYME</name>
<evidence type="ECO:0000256" key="1">
    <source>
        <dbReference type="ARBA" id="ARBA00004141"/>
    </source>
</evidence>
<keyword evidence="3 6" id="KW-0812">Transmembrane</keyword>
<dbReference type="GO" id="GO:0061630">
    <property type="term" value="F:ubiquitin protein ligase activity"/>
    <property type="evidence" value="ECO:0007669"/>
    <property type="project" value="InterPro"/>
</dbReference>
<dbReference type="PANTHER" id="PTHR31322:SF2">
    <property type="entry name" value="E3 UBIQUITIN-PROTEIN LIGASE TM129"/>
    <property type="match status" value="1"/>
</dbReference>
<dbReference type="PANTHER" id="PTHR31322">
    <property type="entry name" value="E3 UBIQUITIN-PROTEIN LIGASE TM129"/>
    <property type="match status" value="1"/>
</dbReference>
<gene>
    <name evidence="7" type="ORF">KPH14_007260</name>
</gene>
<dbReference type="Proteomes" id="UP001258017">
    <property type="component" value="Unassembled WGS sequence"/>
</dbReference>
<evidence type="ECO:0000313" key="7">
    <source>
        <dbReference type="EMBL" id="KAK2575891.1"/>
    </source>
</evidence>
<dbReference type="InterPro" id="IPR018801">
    <property type="entry name" value="TM129"/>
</dbReference>
<protein>
    <recommendedName>
        <fullName evidence="9">Transmembrane protein 129</fullName>
    </recommendedName>
</protein>
<evidence type="ECO:0000256" key="2">
    <source>
        <dbReference type="ARBA" id="ARBA00007332"/>
    </source>
</evidence>
<dbReference type="Pfam" id="PF10272">
    <property type="entry name" value="Tmpp129"/>
    <property type="match status" value="1"/>
</dbReference>
<evidence type="ECO:0000256" key="3">
    <source>
        <dbReference type="ARBA" id="ARBA00022692"/>
    </source>
</evidence>
<comment type="subcellular location">
    <subcellularLocation>
        <location evidence="1">Membrane</location>
        <topology evidence="1">Multi-pass membrane protein</topology>
    </subcellularLocation>
</comment>
<keyword evidence="8" id="KW-1185">Reference proteome</keyword>
<feature type="transmembrane region" description="Helical" evidence="6">
    <location>
        <begin position="46"/>
        <end position="66"/>
    </location>
</feature>
<evidence type="ECO:0000313" key="8">
    <source>
        <dbReference type="Proteomes" id="UP001258017"/>
    </source>
</evidence>
<organism evidence="7 8">
    <name type="scientific">Odynerus spinipes</name>
    <dbReference type="NCBI Taxonomy" id="1348599"/>
    <lineage>
        <taxon>Eukaryota</taxon>
        <taxon>Metazoa</taxon>
        <taxon>Ecdysozoa</taxon>
        <taxon>Arthropoda</taxon>
        <taxon>Hexapoda</taxon>
        <taxon>Insecta</taxon>
        <taxon>Pterygota</taxon>
        <taxon>Neoptera</taxon>
        <taxon>Endopterygota</taxon>
        <taxon>Hymenoptera</taxon>
        <taxon>Apocrita</taxon>
        <taxon>Aculeata</taxon>
        <taxon>Vespoidea</taxon>
        <taxon>Vespidae</taxon>
        <taxon>Eumeninae</taxon>
        <taxon>Odynerus</taxon>
    </lineage>
</organism>
<feature type="transmembrane region" description="Helical" evidence="6">
    <location>
        <begin position="78"/>
        <end position="99"/>
    </location>
</feature>
<evidence type="ECO:0008006" key="9">
    <source>
        <dbReference type="Google" id="ProtNLM"/>
    </source>
</evidence>